<name>A0A7H8QM89_TALRU</name>
<evidence type="ECO:0000313" key="2">
    <source>
        <dbReference type="EMBL" id="QKX54293.1"/>
    </source>
</evidence>
<dbReference type="KEGG" id="trg:TRUGW13939_01378"/>
<dbReference type="RefSeq" id="XP_035340472.1">
    <property type="nucleotide sequence ID" value="XM_035484579.1"/>
</dbReference>
<dbReference type="Gene3D" id="3.40.50.720">
    <property type="entry name" value="NAD(P)-binding Rossmann-like Domain"/>
    <property type="match status" value="1"/>
</dbReference>
<accession>A0A7H8QM89</accession>
<evidence type="ECO:0000259" key="1">
    <source>
        <dbReference type="Pfam" id="PF07993"/>
    </source>
</evidence>
<gene>
    <name evidence="2" type="ORF">TRUGW13939_01378</name>
</gene>
<dbReference type="InterPro" id="IPR036291">
    <property type="entry name" value="NAD(P)-bd_dom_sf"/>
</dbReference>
<dbReference type="OrthoDB" id="329835at2759"/>
<dbReference type="EMBL" id="CP055898">
    <property type="protein sequence ID" value="QKX54293.1"/>
    <property type="molecule type" value="Genomic_DNA"/>
</dbReference>
<dbReference type="Proteomes" id="UP000509510">
    <property type="component" value="Chromosome I"/>
</dbReference>
<dbReference type="GeneID" id="55988890"/>
<organism evidence="2 3">
    <name type="scientific">Talaromyces rugulosus</name>
    <name type="common">Penicillium rugulosum</name>
    <dbReference type="NCBI Taxonomy" id="121627"/>
    <lineage>
        <taxon>Eukaryota</taxon>
        <taxon>Fungi</taxon>
        <taxon>Dikarya</taxon>
        <taxon>Ascomycota</taxon>
        <taxon>Pezizomycotina</taxon>
        <taxon>Eurotiomycetes</taxon>
        <taxon>Eurotiomycetidae</taxon>
        <taxon>Eurotiales</taxon>
        <taxon>Trichocomaceae</taxon>
        <taxon>Talaromyces</taxon>
        <taxon>Talaromyces sect. Islandici</taxon>
    </lineage>
</organism>
<dbReference type="SUPFAM" id="SSF51735">
    <property type="entry name" value="NAD(P)-binding Rossmann-fold domains"/>
    <property type="match status" value="1"/>
</dbReference>
<reference evidence="3" key="1">
    <citation type="submission" date="2020-06" db="EMBL/GenBank/DDBJ databases">
        <title>A chromosome-scale genome assembly of Talaromyces rugulosus W13939.</title>
        <authorList>
            <person name="Wang B."/>
            <person name="Guo L."/>
            <person name="Ye K."/>
            <person name="Wang L."/>
        </authorList>
    </citation>
    <scope>NUCLEOTIDE SEQUENCE [LARGE SCALE GENOMIC DNA]</scope>
    <source>
        <strain evidence="3">W13939</strain>
    </source>
</reference>
<proteinExistence type="predicted"/>
<keyword evidence="3" id="KW-1185">Reference proteome</keyword>
<sequence length="146" mass="16440">MRIVNDRTVSSEPRLGLPMTKYEDLVGSVTHFIHNAWHMSVKRPLAGFESQFQVVRNLIDFASDAVSYRPGTLQLTFQVISSIGVVGNYGVESGQMKKKIVPEDKVDIDSVLPIGYGEAKWGCERMLDETLHRYPDQLRTMAVRLG</sequence>
<dbReference type="Pfam" id="PF07993">
    <property type="entry name" value="NAD_binding_4"/>
    <property type="match status" value="1"/>
</dbReference>
<dbReference type="AlphaFoldDB" id="A0A7H8QM89"/>
<evidence type="ECO:0000313" key="3">
    <source>
        <dbReference type="Proteomes" id="UP000509510"/>
    </source>
</evidence>
<protein>
    <recommendedName>
        <fullName evidence="1">Thioester reductase (TE) domain-containing protein</fullName>
    </recommendedName>
</protein>
<dbReference type="InterPro" id="IPR013120">
    <property type="entry name" value="FAR_NAD-bd"/>
</dbReference>
<feature type="domain" description="Thioester reductase (TE)" evidence="1">
    <location>
        <begin position="11"/>
        <end position="133"/>
    </location>
</feature>